<evidence type="ECO:0000256" key="1">
    <source>
        <dbReference type="ARBA" id="ARBA00001970"/>
    </source>
</evidence>
<name>A0A9W9SSI0_9EURO</name>
<dbReference type="Pfam" id="PF01328">
    <property type="entry name" value="Peroxidase_2"/>
    <property type="match status" value="1"/>
</dbReference>
<dbReference type="Proteomes" id="UP001147752">
    <property type="component" value="Unassembled WGS sequence"/>
</dbReference>
<keyword evidence="2" id="KW-0575">Peroxidase</keyword>
<dbReference type="RefSeq" id="XP_056583598.1">
    <property type="nucleotide sequence ID" value="XM_056719463.1"/>
</dbReference>
<dbReference type="PANTHER" id="PTHR33577:SF19">
    <property type="entry name" value="HEME HALOPEROXIDASE FAMILY PROFILE DOMAIN-CONTAINING PROTEIN-RELATED"/>
    <property type="match status" value="1"/>
</dbReference>
<dbReference type="GO" id="GO:0046872">
    <property type="term" value="F:metal ion binding"/>
    <property type="evidence" value="ECO:0007669"/>
    <property type="project" value="UniProtKB-KW"/>
</dbReference>
<dbReference type="OrthoDB" id="407298at2759"/>
<proteinExistence type="inferred from homology"/>
<dbReference type="AlphaFoldDB" id="A0A9W9SSI0"/>
<dbReference type="EMBL" id="JAPZBT010000001">
    <property type="protein sequence ID" value="KAJ5383822.1"/>
    <property type="molecule type" value="Genomic_DNA"/>
</dbReference>
<evidence type="ECO:0000256" key="6">
    <source>
        <dbReference type="ARBA" id="ARBA00023004"/>
    </source>
</evidence>
<keyword evidence="4" id="KW-0479">Metal-binding</keyword>
<feature type="domain" description="Heme haloperoxidase family profile" evidence="8">
    <location>
        <begin position="1"/>
        <end position="167"/>
    </location>
</feature>
<accession>A0A9W9SSI0</accession>
<keyword evidence="5" id="KW-0560">Oxidoreductase</keyword>
<comment type="cofactor">
    <cofactor evidence="1">
        <name>heme b</name>
        <dbReference type="ChEBI" id="CHEBI:60344"/>
    </cofactor>
</comment>
<comment type="caution">
    <text evidence="9">The sequence shown here is derived from an EMBL/GenBank/DDBJ whole genome shotgun (WGS) entry which is preliminary data.</text>
</comment>
<evidence type="ECO:0000259" key="8">
    <source>
        <dbReference type="PROSITE" id="PS51405"/>
    </source>
</evidence>
<organism evidence="9 10">
    <name type="scientific">Penicillium concentricum</name>
    <dbReference type="NCBI Taxonomy" id="293559"/>
    <lineage>
        <taxon>Eukaryota</taxon>
        <taxon>Fungi</taxon>
        <taxon>Dikarya</taxon>
        <taxon>Ascomycota</taxon>
        <taxon>Pezizomycotina</taxon>
        <taxon>Eurotiomycetes</taxon>
        <taxon>Eurotiomycetidae</taxon>
        <taxon>Eurotiales</taxon>
        <taxon>Aspergillaceae</taxon>
        <taxon>Penicillium</taxon>
    </lineage>
</organism>
<reference evidence="9" key="1">
    <citation type="submission" date="2022-12" db="EMBL/GenBank/DDBJ databases">
        <authorList>
            <person name="Petersen C."/>
        </authorList>
    </citation>
    <scope>NUCLEOTIDE SEQUENCE</scope>
    <source>
        <strain evidence="9">IBT 3081</strain>
    </source>
</reference>
<evidence type="ECO:0000256" key="2">
    <source>
        <dbReference type="ARBA" id="ARBA00022559"/>
    </source>
</evidence>
<dbReference type="Gene3D" id="1.10.489.10">
    <property type="entry name" value="Chloroperoxidase-like"/>
    <property type="match status" value="1"/>
</dbReference>
<dbReference type="GO" id="GO:0004601">
    <property type="term" value="F:peroxidase activity"/>
    <property type="evidence" value="ECO:0007669"/>
    <property type="project" value="UniProtKB-KW"/>
</dbReference>
<evidence type="ECO:0000256" key="5">
    <source>
        <dbReference type="ARBA" id="ARBA00023002"/>
    </source>
</evidence>
<reference evidence="9" key="2">
    <citation type="journal article" date="2023" name="IMA Fungus">
        <title>Comparative genomic study of the Penicillium genus elucidates a diverse pangenome and 15 lateral gene transfer events.</title>
        <authorList>
            <person name="Petersen C."/>
            <person name="Sorensen T."/>
            <person name="Nielsen M.R."/>
            <person name="Sondergaard T.E."/>
            <person name="Sorensen J.L."/>
            <person name="Fitzpatrick D.A."/>
            <person name="Frisvad J.C."/>
            <person name="Nielsen K.L."/>
        </authorList>
    </citation>
    <scope>NUCLEOTIDE SEQUENCE</scope>
    <source>
        <strain evidence="9">IBT 3081</strain>
    </source>
</reference>
<evidence type="ECO:0000313" key="10">
    <source>
        <dbReference type="Proteomes" id="UP001147752"/>
    </source>
</evidence>
<sequence length="179" mass="19972">MLFGNNNSPLALNFNLLTTGNQSTIKLFDLARHDEFEFDGSLSRNDIYFSDNVHFDHAIWATVAKNLGLYDTLGSSMNQYITVESAFQAYIARVADAKRVNPSFNASVIQVMGNPGTTALYLVTLWDDNAGAAPKSWVRALFEEERIPYLEGYKVPKFSGMMDDVNKMANRVSAVEVKV</sequence>
<keyword evidence="3" id="KW-0349">Heme</keyword>
<dbReference type="PANTHER" id="PTHR33577">
    <property type="entry name" value="STERIGMATOCYSTIN BIOSYNTHESIS PEROXIDASE STCC-RELATED"/>
    <property type="match status" value="1"/>
</dbReference>
<keyword evidence="6" id="KW-0408">Iron</keyword>
<dbReference type="InterPro" id="IPR000028">
    <property type="entry name" value="Chloroperoxidase"/>
</dbReference>
<evidence type="ECO:0000256" key="7">
    <source>
        <dbReference type="ARBA" id="ARBA00025795"/>
    </source>
</evidence>
<dbReference type="InterPro" id="IPR036851">
    <property type="entry name" value="Chloroperoxidase-like_sf"/>
</dbReference>
<keyword evidence="10" id="KW-1185">Reference proteome</keyword>
<comment type="similarity">
    <text evidence="7">Belongs to the chloroperoxidase family.</text>
</comment>
<evidence type="ECO:0000256" key="3">
    <source>
        <dbReference type="ARBA" id="ARBA00022617"/>
    </source>
</evidence>
<gene>
    <name evidence="9" type="ORF">N7517_001733</name>
</gene>
<dbReference type="GeneID" id="81458646"/>
<evidence type="ECO:0000313" key="9">
    <source>
        <dbReference type="EMBL" id="KAJ5383822.1"/>
    </source>
</evidence>
<evidence type="ECO:0000256" key="4">
    <source>
        <dbReference type="ARBA" id="ARBA00022723"/>
    </source>
</evidence>
<protein>
    <submittedName>
        <fullName evidence="9">Chloroperoxidase</fullName>
    </submittedName>
</protein>
<dbReference type="PROSITE" id="PS51405">
    <property type="entry name" value="HEME_HALOPEROXIDASE"/>
    <property type="match status" value="1"/>
</dbReference>